<dbReference type="PROSITE" id="PS51285">
    <property type="entry name" value="AGC_KINASE_CTER"/>
    <property type="match status" value="1"/>
</dbReference>
<sequence>MPEEALVKSTKRKDIDCTKNSGKKRVFSETYPVITDLSMFLDKAKNEFELMYKKKVPASGSINDYERVKTLGTGSFGQVILVKKKDTDVYHAVKVLHKQKVVKLKQVEHSLNEMKILRSINFPFVVNMENFHKDNSYIYFVMPFIQGGELFTHLHRLGRFDESLAKFYAAQVILALEYLHHLNLVYRDLKPENIVIDRCGYLKITDFGFCKLINGRTWTLCGTPEYLAPEIILSKGYGKSADWWAVGVLIFEINAGYPPFCSQDPMKIYEKVVAGKYRNAPHFSNELRDLIRNILQVDLSRRYGILKNGVNDFKNHKWFKHINWMAILNRRLEPPYIPKLKGINDTSNFDNYEEESFQITSFEEYAKEFANF</sequence>
<reference evidence="8" key="1">
    <citation type="submission" date="2020-11" db="EMBL/GenBank/DDBJ databases">
        <authorList>
            <person name="Tran Van P."/>
        </authorList>
    </citation>
    <scope>NUCLEOTIDE SEQUENCE</scope>
</reference>
<dbReference type="SMART" id="SM00133">
    <property type="entry name" value="S_TK_X"/>
    <property type="match status" value="1"/>
</dbReference>
<dbReference type="EMBL" id="OD565945">
    <property type="protein sequence ID" value="CAD7443011.1"/>
    <property type="molecule type" value="Genomic_DNA"/>
</dbReference>
<dbReference type="SMART" id="SM00220">
    <property type="entry name" value="S_TKc"/>
    <property type="match status" value="1"/>
</dbReference>
<dbReference type="PROSITE" id="PS00108">
    <property type="entry name" value="PROTEIN_KINASE_ST"/>
    <property type="match status" value="1"/>
</dbReference>
<evidence type="ECO:0000259" key="7">
    <source>
        <dbReference type="PROSITE" id="PS51285"/>
    </source>
</evidence>
<dbReference type="InterPro" id="IPR000719">
    <property type="entry name" value="Prot_kinase_dom"/>
</dbReference>
<evidence type="ECO:0000256" key="2">
    <source>
        <dbReference type="ARBA" id="ARBA00022679"/>
    </source>
</evidence>
<proteinExistence type="predicted"/>
<dbReference type="GO" id="GO:0007476">
    <property type="term" value="P:imaginal disc-derived wing morphogenesis"/>
    <property type="evidence" value="ECO:0007669"/>
    <property type="project" value="UniProtKB-ARBA"/>
</dbReference>
<keyword evidence="5" id="KW-0067">ATP-binding</keyword>
<gene>
    <name evidence="8" type="ORF">TBIB3V08_LOCUS5424</name>
</gene>
<dbReference type="InterPro" id="IPR000961">
    <property type="entry name" value="AGC-kinase_C"/>
</dbReference>
<dbReference type="PANTHER" id="PTHR24353">
    <property type="entry name" value="CYCLIC NUCLEOTIDE-DEPENDENT PROTEIN KINASE"/>
    <property type="match status" value="1"/>
</dbReference>
<dbReference type="GO" id="GO:0004691">
    <property type="term" value="F:cAMP-dependent protein kinase activity"/>
    <property type="evidence" value="ECO:0007669"/>
    <property type="project" value="TreeGrafter"/>
</dbReference>
<dbReference type="Gene3D" id="3.30.200.20">
    <property type="entry name" value="Phosphorylase Kinase, domain 1"/>
    <property type="match status" value="1"/>
</dbReference>
<feature type="domain" description="AGC-kinase C-terminal" evidence="7">
    <location>
        <begin position="320"/>
        <end position="372"/>
    </location>
</feature>
<dbReference type="FunFam" id="3.30.200.20:FF:000042">
    <property type="entry name" value="Aurora kinase A"/>
    <property type="match status" value="1"/>
</dbReference>
<dbReference type="Pfam" id="PF00069">
    <property type="entry name" value="Pkinase"/>
    <property type="match status" value="1"/>
</dbReference>
<evidence type="ECO:0000256" key="3">
    <source>
        <dbReference type="ARBA" id="ARBA00022741"/>
    </source>
</evidence>
<feature type="domain" description="Protein kinase" evidence="6">
    <location>
        <begin position="65"/>
        <end position="319"/>
    </location>
</feature>
<evidence type="ECO:0008006" key="9">
    <source>
        <dbReference type="Google" id="ProtNLM"/>
    </source>
</evidence>
<dbReference type="GO" id="GO:0005524">
    <property type="term" value="F:ATP binding"/>
    <property type="evidence" value="ECO:0007669"/>
    <property type="project" value="UniProtKB-KW"/>
</dbReference>
<keyword evidence="3" id="KW-0547">Nucleotide-binding</keyword>
<dbReference type="PROSITE" id="PS50011">
    <property type="entry name" value="PROTEIN_KINASE_DOM"/>
    <property type="match status" value="1"/>
</dbReference>
<name>A0A7R9I0F9_9NEOP</name>
<dbReference type="Gene3D" id="1.10.510.10">
    <property type="entry name" value="Transferase(Phosphotransferase) domain 1"/>
    <property type="match status" value="1"/>
</dbReference>
<dbReference type="GO" id="GO:0005952">
    <property type="term" value="C:cAMP-dependent protein kinase complex"/>
    <property type="evidence" value="ECO:0007669"/>
    <property type="project" value="TreeGrafter"/>
</dbReference>
<dbReference type="PANTHER" id="PTHR24353:SF152">
    <property type="entry name" value="UT01108P-RELATED"/>
    <property type="match status" value="1"/>
</dbReference>
<dbReference type="FunFam" id="1.10.510.10:FF:000005">
    <property type="entry name" value="cAMP-dependent protein kinase catalytic subunit alpha"/>
    <property type="match status" value="1"/>
</dbReference>
<keyword evidence="1" id="KW-0723">Serine/threonine-protein kinase</keyword>
<dbReference type="GO" id="GO:0005829">
    <property type="term" value="C:cytosol"/>
    <property type="evidence" value="ECO:0007669"/>
    <property type="project" value="TreeGrafter"/>
</dbReference>
<organism evidence="8">
    <name type="scientific">Timema bartmani</name>
    <dbReference type="NCBI Taxonomy" id="61472"/>
    <lineage>
        <taxon>Eukaryota</taxon>
        <taxon>Metazoa</taxon>
        <taxon>Ecdysozoa</taxon>
        <taxon>Arthropoda</taxon>
        <taxon>Hexapoda</taxon>
        <taxon>Insecta</taxon>
        <taxon>Pterygota</taxon>
        <taxon>Neoptera</taxon>
        <taxon>Polyneoptera</taxon>
        <taxon>Phasmatodea</taxon>
        <taxon>Timematodea</taxon>
        <taxon>Timematoidea</taxon>
        <taxon>Timematidae</taxon>
        <taxon>Timema</taxon>
    </lineage>
</organism>
<evidence type="ECO:0000313" key="8">
    <source>
        <dbReference type="EMBL" id="CAD7443011.1"/>
    </source>
</evidence>
<dbReference type="GO" id="GO:0005634">
    <property type="term" value="C:nucleus"/>
    <property type="evidence" value="ECO:0007669"/>
    <property type="project" value="TreeGrafter"/>
</dbReference>
<dbReference type="InterPro" id="IPR011009">
    <property type="entry name" value="Kinase-like_dom_sf"/>
</dbReference>
<protein>
    <recommendedName>
        <fullName evidence="9">cAMP-dependent protein kinase</fullName>
    </recommendedName>
</protein>
<evidence type="ECO:0000256" key="5">
    <source>
        <dbReference type="ARBA" id="ARBA00022840"/>
    </source>
</evidence>
<evidence type="ECO:0000259" key="6">
    <source>
        <dbReference type="PROSITE" id="PS50011"/>
    </source>
</evidence>
<evidence type="ECO:0000256" key="4">
    <source>
        <dbReference type="ARBA" id="ARBA00022777"/>
    </source>
</evidence>
<keyword evidence="2" id="KW-0808">Transferase</keyword>
<dbReference type="InterPro" id="IPR008271">
    <property type="entry name" value="Ser/Thr_kinase_AS"/>
</dbReference>
<accession>A0A7R9I0F9</accession>
<evidence type="ECO:0000256" key="1">
    <source>
        <dbReference type="ARBA" id="ARBA00022527"/>
    </source>
</evidence>
<dbReference type="AlphaFoldDB" id="A0A7R9I0F9"/>
<dbReference type="SUPFAM" id="SSF56112">
    <property type="entry name" value="Protein kinase-like (PK-like)"/>
    <property type="match status" value="1"/>
</dbReference>
<keyword evidence="4" id="KW-0418">Kinase</keyword>